<accession>A0AAW2Z3G6</accession>
<keyword evidence="1" id="KW-0812">Transmembrane</keyword>
<feature type="transmembrane region" description="Helical" evidence="1">
    <location>
        <begin position="12"/>
        <end position="36"/>
    </location>
</feature>
<keyword evidence="1" id="KW-1133">Transmembrane helix</keyword>
<name>A0AAW2Z3G6_9EUKA</name>
<keyword evidence="1" id="KW-0472">Membrane</keyword>
<evidence type="ECO:0000256" key="1">
    <source>
        <dbReference type="SAM" id="Phobius"/>
    </source>
</evidence>
<evidence type="ECO:0000313" key="3">
    <source>
        <dbReference type="Proteomes" id="UP001431209"/>
    </source>
</evidence>
<protein>
    <submittedName>
        <fullName evidence="2">MTC6</fullName>
    </submittedName>
</protein>
<comment type="caution">
    <text evidence="2">The sequence shown here is derived from an EMBL/GenBank/DDBJ whole genome shotgun (WGS) entry which is preliminary data.</text>
</comment>
<gene>
    <name evidence="2" type="ORF">AKO1_005010</name>
</gene>
<feature type="transmembrane region" description="Helical" evidence="1">
    <location>
        <begin position="150"/>
        <end position="172"/>
    </location>
</feature>
<evidence type="ECO:0000313" key="2">
    <source>
        <dbReference type="EMBL" id="KAL0484353.1"/>
    </source>
</evidence>
<proteinExistence type="predicted"/>
<organism evidence="2 3">
    <name type="scientific">Acrasis kona</name>
    <dbReference type="NCBI Taxonomy" id="1008807"/>
    <lineage>
        <taxon>Eukaryota</taxon>
        <taxon>Discoba</taxon>
        <taxon>Heterolobosea</taxon>
        <taxon>Tetramitia</taxon>
        <taxon>Eutetramitia</taxon>
        <taxon>Acrasidae</taxon>
        <taxon>Acrasis</taxon>
    </lineage>
</organism>
<feature type="transmembrane region" description="Helical" evidence="1">
    <location>
        <begin position="109"/>
        <end position="130"/>
    </location>
</feature>
<reference evidence="2 3" key="1">
    <citation type="submission" date="2024-03" db="EMBL/GenBank/DDBJ databases">
        <title>The Acrasis kona genome and developmental transcriptomes reveal deep origins of eukaryotic multicellular pathways.</title>
        <authorList>
            <person name="Sheikh S."/>
            <person name="Fu C.-J."/>
            <person name="Brown M.W."/>
            <person name="Baldauf S.L."/>
        </authorList>
    </citation>
    <scope>NUCLEOTIDE SEQUENCE [LARGE SCALE GENOMIC DNA]</scope>
    <source>
        <strain evidence="2 3">ATCC MYA-3509</strain>
    </source>
</reference>
<dbReference type="Proteomes" id="UP001431209">
    <property type="component" value="Unassembled WGS sequence"/>
</dbReference>
<dbReference type="AlphaFoldDB" id="A0AAW2Z3G6"/>
<feature type="transmembrane region" description="Helical" evidence="1">
    <location>
        <begin position="60"/>
        <end position="88"/>
    </location>
</feature>
<dbReference type="EMBL" id="JAOPGA020001036">
    <property type="protein sequence ID" value="KAL0484353.1"/>
    <property type="molecule type" value="Genomic_DNA"/>
</dbReference>
<keyword evidence="3" id="KW-1185">Reference proteome</keyword>
<sequence>MDSRITVVFNIYNIISSIAGIILSAICLCLELNVYYSTNENIQPPTPGSPVCDVHSIRNSIYICTFLDAVVLLSIVTRLLVGGTYFSNFEDLSERTKNRMSIFTKIQQVLINILYLILFIFFFITGGYLWTNACWERGDGNDSFYGTVNLYLIFQGVRSGICFVVMLVVFLFEACLTAMERSANNNRTLNAVVNEYTEKLHVNEGLC</sequence>